<evidence type="ECO:0000256" key="1">
    <source>
        <dbReference type="SAM" id="SignalP"/>
    </source>
</evidence>
<evidence type="ECO:0000313" key="2">
    <source>
        <dbReference type="EMBL" id="RBP15822.1"/>
    </source>
</evidence>
<evidence type="ECO:0000313" key="3">
    <source>
        <dbReference type="Proteomes" id="UP000253529"/>
    </source>
</evidence>
<proteinExistence type="predicted"/>
<sequence length="199" mass="19475">MLAKRLRYCAFVLAASAALAVSAHAAVTIVVTQSGSNVVATGSGTLDLAGLTKGATTQGKAAVYSSSLLSVLTVGPTTATSERGYSGATVLASFGNGGSHLANAGSGDGFGIAAGEIYVPSSFASGGSLSGSATWSGETLADLGLTPGTYVSSWASDEITVDVSAPAPEFSTWAMMLAGFGGLTLAGRRASRKAIAVAA</sequence>
<comment type="caution">
    <text evidence="2">The sequence shown here is derived from an EMBL/GenBank/DDBJ whole genome shotgun (WGS) entry which is preliminary data.</text>
</comment>
<organism evidence="2 3">
    <name type="scientific">Roseiarcus fermentans</name>
    <dbReference type="NCBI Taxonomy" id="1473586"/>
    <lineage>
        <taxon>Bacteria</taxon>
        <taxon>Pseudomonadati</taxon>
        <taxon>Pseudomonadota</taxon>
        <taxon>Alphaproteobacteria</taxon>
        <taxon>Hyphomicrobiales</taxon>
        <taxon>Roseiarcaceae</taxon>
        <taxon>Roseiarcus</taxon>
    </lineage>
</organism>
<keyword evidence="1" id="KW-0732">Signal</keyword>
<keyword evidence="3" id="KW-1185">Reference proteome</keyword>
<gene>
    <name evidence="2" type="ORF">DFR50_10792</name>
</gene>
<feature type="signal peptide" evidence="1">
    <location>
        <begin position="1"/>
        <end position="25"/>
    </location>
</feature>
<dbReference type="EMBL" id="QNRK01000007">
    <property type="protein sequence ID" value="RBP15822.1"/>
    <property type="molecule type" value="Genomic_DNA"/>
</dbReference>
<dbReference type="AlphaFoldDB" id="A0A366FMF4"/>
<evidence type="ECO:0008006" key="4">
    <source>
        <dbReference type="Google" id="ProtNLM"/>
    </source>
</evidence>
<dbReference type="Proteomes" id="UP000253529">
    <property type="component" value="Unassembled WGS sequence"/>
</dbReference>
<protein>
    <recommendedName>
        <fullName evidence="4">Secreted protein with PEP-CTERM sorting signal</fullName>
    </recommendedName>
</protein>
<feature type="chain" id="PRO_5016843493" description="Secreted protein with PEP-CTERM sorting signal" evidence="1">
    <location>
        <begin position="26"/>
        <end position="199"/>
    </location>
</feature>
<accession>A0A366FMF4</accession>
<reference evidence="2 3" key="1">
    <citation type="submission" date="2018-06" db="EMBL/GenBank/DDBJ databases">
        <title>Genomic Encyclopedia of Type Strains, Phase IV (KMG-IV): sequencing the most valuable type-strain genomes for metagenomic binning, comparative biology and taxonomic classification.</title>
        <authorList>
            <person name="Goeker M."/>
        </authorList>
    </citation>
    <scope>NUCLEOTIDE SEQUENCE [LARGE SCALE GENOMIC DNA]</scope>
    <source>
        <strain evidence="2 3">DSM 24875</strain>
    </source>
</reference>
<name>A0A366FMF4_9HYPH</name>